<dbReference type="InterPro" id="IPR001516">
    <property type="entry name" value="Proton_antipo_N"/>
</dbReference>
<evidence type="ECO:0000256" key="5">
    <source>
        <dbReference type="RuleBase" id="RU000320"/>
    </source>
</evidence>
<dbReference type="Pfam" id="PF00662">
    <property type="entry name" value="Proton_antipo_N"/>
    <property type="match status" value="1"/>
</dbReference>
<evidence type="ECO:0008006" key="11">
    <source>
        <dbReference type="Google" id="ProtNLM"/>
    </source>
</evidence>
<feature type="transmembrane region" description="Helical" evidence="6">
    <location>
        <begin position="30"/>
        <end position="50"/>
    </location>
</feature>
<dbReference type="OrthoDB" id="9811798at2"/>
<dbReference type="PANTHER" id="PTHR42829">
    <property type="entry name" value="NADH-UBIQUINONE OXIDOREDUCTASE CHAIN 5"/>
    <property type="match status" value="1"/>
</dbReference>
<feature type="transmembrane region" description="Helical" evidence="6">
    <location>
        <begin position="77"/>
        <end position="97"/>
    </location>
</feature>
<proteinExistence type="predicted"/>
<feature type="transmembrane region" description="Helical" evidence="6">
    <location>
        <begin position="646"/>
        <end position="665"/>
    </location>
</feature>
<evidence type="ECO:0000259" key="7">
    <source>
        <dbReference type="Pfam" id="PF00361"/>
    </source>
</evidence>
<dbReference type="GO" id="GO:0008137">
    <property type="term" value="F:NADH dehydrogenase (ubiquinone) activity"/>
    <property type="evidence" value="ECO:0007669"/>
    <property type="project" value="InterPro"/>
</dbReference>
<feature type="domain" description="NADH-Ubiquinone oxidoreductase (complex I) chain 5 N-terminal" evidence="8">
    <location>
        <begin position="67"/>
        <end position="110"/>
    </location>
</feature>
<feature type="domain" description="NADH:quinone oxidoreductase/Mrp antiporter transmembrane" evidence="7">
    <location>
        <begin position="126"/>
        <end position="365"/>
    </location>
</feature>
<dbReference type="GO" id="GO:0015990">
    <property type="term" value="P:electron transport coupled proton transport"/>
    <property type="evidence" value="ECO:0007669"/>
    <property type="project" value="TreeGrafter"/>
</dbReference>
<dbReference type="EMBL" id="CP024847">
    <property type="protein sequence ID" value="AUR51352.1"/>
    <property type="molecule type" value="Genomic_DNA"/>
</dbReference>
<dbReference type="KEGG" id="nba:CUN60_03235"/>
<dbReference type="AlphaFoldDB" id="A0A2I7N4G1"/>
<dbReference type="GO" id="GO:0003954">
    <property type="term" value="F:NADH dehydrogenase activity"/>
    <property type="evidence" value="ECO:0007669"/>
    <property type="project" value="TreeGrafter"/>
</dbReference>
<dbReference type="InterPro" id="IPR001750">
    <property type="entry name" value="ND/Mrp_TM"/>
</dbReference>
<organism evidence="9 10">
    <name type="scientific">Aquella oligotrophica</name>
    <dbReference type="NCBI Taxonomy" id="2067065"/>
    <lineage>
        <taxon>Bacteria</taxon>
        <taxon>Pseudomonadati</taxon>
        <taxon>Pseudomonadota</taxon>
        <taxon>Betaproteobacteria</taxon>
        <taxon>Neisseriales</taxon>
        <taxon>Neisseriaceae</taxon>
        <taxon>Aquella</taxon>
    </lineage>
</organism>
<evidence type="ECO:0000313" key="9">
    <source>
        <dbReference type="EMBL" id="AUR51352.1"/>
    </source>
</evidence>
<evidence type="ECO:0000313" key="10">
    <source>
        <dbReference type="Proteomes" id="UP000236655"/>
    </source>
</evidence>
<dbReference type="Pfam" id="PF00361">
    <property type="entry name" value="Proton_antipo_M"/>
    <property type="match status" value="1"/>
</dbReference>
<evidence type="ECO:0000256" key="4">
    <source>
        <dbReference type="ARBA" id="ARBA00023136"/>
    </source>
</evidence>
<feature type="transmembrane region" description="Helical" evidence="6">
    <location>
        <begin position="582"/>
        <end position="599"/>
    </location>
</feature>
<feature type="transmembrane region" description="Helical" evidence="6">
    <location>
        <begin position="6"/>
        <end position="23"/>
    </location>
</feature>
<feature type="transmembrane region" description="Helical" evidence="6">
    <location>
        <begin position="605"/>
        <end position="625"/>
    </location>
</feature>
<dbReference type="Proteomes" id="UP000236655">
    <property type="component" value="Chromosome"/>
</dbReference>
<feature type="transmembrane region" description="Helical" evidence="6">
    <location>
        <begin position="164"/>
        <end position="185"/>
    </location>
</feature>
<evidence type="ECO:0000256" key="2">
    <source>
        <dbReference type="ARBA" id="ARBA00022692"/>
    </source>
</evidence>
<keyword evidence="3 6" id="KW-1133">Transmembrane helix</keyword>
<evidence type="ECO:0000256" key="1">
    <source>
        <dbReference type="ARBA" id="ARBA00004127"/>
    </source>
</evidence>
<dbReference type="RefSeq" id="WP_102950652.1">
    <property type="nucleotide sequence ID" value="NZ_CP024847.1"/>
</dbReference>
<feature type="transmembrane region" description="Helical" evidence="6">
    <location>
        <begin position="456"/>
        <end position="474"/>
    </location>
</feature>
<keyword evidence="4 6" id="KW-0472">Membrane</keyword>
<feature type="transmembrane region" description="Helical" evidence="6">
    <location>
        <begin position="420"/>
        <end position="436"/>
    </location>
</feature>
<feature type="transmembrane region" description="Helical" evidence="6">
    <location>
        <begin position="528"/>
        <end position="545"/>
    </location>
</feature>
<keyword evidence="10" id="KW-1185">Reference proteome</keyword>
<evidence type="ECO:0000256" key="3">
    <source>
        <dbReference type="ARBA" id="ARBA00022989"/>
    </source>
</evidence>
<feature type="transmembrane region" description="Helical" evidence="6">
    <location>
        <begin position="392"/>
        <end position="411"/>
    </location>
</feature>
<accession>A0A2I7N4G1</accession>
<feature type="transmembrane region" description="Helical" evidence="6">
    <location>
        <begin position="721"/>
        <end position="739"/>
    </location>
</feature>
<feature type="transmembrane region" description="Helical" evidence="6">
    <location>
        <begin position="205"/>
        <end position="224"/>
    </location>
</feature>
<evidence type="ECO:0000259" key="8">
    <source>
        <dbReference type="Pfam" id="PF00662"/>
    </source>
</evidence>
<feature type="transmembrane region" description="Helical" evidence="6">
    <location>
        <begin position="109"/>
        <end position="127"/>
    </location>
</feature>
<keyword evidence="2 5" id="KW-0812">Transmembrane</keyword>
<dbReference type="GO" id="GO:0016020">
    <property type="term" value="C:membrane"/>
    <property type="evidence" value="ECO:0007669"/>
    <property type="project" value="UniProtKB-SubCell"/>
</dbReference>
<protein>
    <recommendedName>
        <fullName evidence="11">NADH-quinone oxidoreductase subunit L</fullName>
    </recommendedName>
</protein>
<dbReference type="GO" id="GO:0042773">
    <property type="term" value="P:ATP synthesis coupled electron transport"/>
    <property type="evidence" value="ECO:0007669"/>
    <property type="project" value="InterPro"/>
</dbReference>
<dbReference type="GO" id="GO:0012505">
    <property type="term" value="C:endomembrane system"/>
    <property type="evidence" value="ECO:0007669"/>
    <property type="project" value="UniProtKB-SubCell"/>
</dbReference>
<dbReference type="PANTHER" id="PTHR42829:SF1">
    <property type="entry name" value="INORGANIC CARBON TRANSPORTER SUBUNIT DABB-RELATED"/>
    <property type="match status" value="1"/>
</dbReference>
<gene>
    <name evidence="9" type="ORF">CUN60_03235</name>
</gene>
<dbReference type="PRINTS" id="PR01434">
    <property type="entry name" value="NADHDHGNASE5"/>
</dbReference>
<feature type="transmembrane region" description="Helical" evidence="6">
    <location>
        <begin position="315"/>
        <end position="343"/>
    </location>
</feature>
<name>A0A2I7N4G1_9NEIS</name>
<evidence type="ECO:0000256" key="6">
    <source>
        <dbReference type="SAM" id="Phobius"/>
    </source>
</evidence>
<feature type="transmembrane region" description="Helical" evidence="6">
    <location>
        <begin position="680"/>
        <end position="700"/>
    </location>
</feature>
<feature type="transmembrane region" description="Helical" evidence="6">
    <location>
        <begin position="273"/>
        <end position="295"/>
    </location>
</feature>
<reference evidence="10" key="1">
    <citation type="submission" date="2017-11" db="EMBL/GenBank/DDBJ databases">
        <authorList>
            <person name="Chan K.G."/>
            <person name="Lee L.S."/>
        </authorList>
    </citation>
    <scope>NUCLEOTIDE SEQUENCE [LARGE SCALE GENOMIC DNA]</scope>
    <source>
        <strain evidence="10">DSM 100970</strain>
    </source>
</reference>
<comment type="subcellular location">
    <subcellularLocation>
        <location evidence="1">Endomembrane system</location>
        <topology evidence="1">Multi-pass membrane protein</topology>
    </subcellularLocation>
    <subcellularLocation>
        <location evidence="5">Membrane</location>
        <topology evidence="5">Multi-pass membrane protein</topology>
    </subcellularLocation>
</comment>
<feature type="transmembrane region" description="Helical" evidence="6">
    <location>
        <begin position="363"/>
        <end position="380"/>
    </location>
</feature>
<feature type="transmembrane region" description="Helical" evidence="6">
    <location>
        <begin position="557"/>
        <end position="575"/>
    </location>
</feature>
<dbReference type="InterPro" id="IPR003945">
    <property type="entry name" value="NU5C-like"/>
</dbReference>
<sequence>MNLLFTLPLISLTGGILTLIYHFRNQSTNLLTNVFILISFLLSVTLINFIGHPQYLEFPFTNVMGKSLFIKLQIDNLSIIMLLLINFVSFIIHRYATSYLASDVTHGRFMAQLSILSGAVSFLALSGNLFTAFLAWQFVGFSLYLLLNHYHYDSNANKAAKKKFIINRIGDFCFLSAVILCYKFYGNSDFDIITTNYAELKTTFIGMHVSVNTLIVVLVLMAVMTKSAQFPFHIWLPDTMQAPTPVSAIMHAGIINSGGFLLTRISPMIAGNLFLTDLIFTIGVITFICASFFILTQSDVKKQLAYSTMGQMGFMIMQCGLGLYAAAIFHLIAHGFFKAFLFLSAGNNLLYKEKKADHQMAKVLLSIIFTLVILVGYYFYVKTTGNSLNSNLIMAIFISITLAQILAEIFVMQFNLRNKILAIAVVALVFAMYMLLVNSTETILSNYINLNMLDSYKVIIGLTLLIVQIGIWLIPSCTNILPEKLTLWVYHLSRNKLFIEDGYRKYLLNPYRHFGDYLNKIFCQYHEVCFILLAFVASFYTYLGFSHGEVFASPYNILINQVIYFVMLIAANRALNIDRLNLYLFVSQISLINIGLFGTESIEKSVVLFQVINSFLVFSSINILLRGRSREISERVDKNLLSLNSSYFSFLLFLLIGLPGTASFISELNILLSLASDDLIYIFLTGVGFLLLAIAIMHALQEHVFNSKSIFLPKNIYLTSGEQLFILFAIFINISSGVYPDWLLNQLEWFLR</sequence>